<name>A0A0U5GRP6_9GAMM</name>
<gene>
    <name evidence="3" type="primary">bcsQ</name>
    <name evidence="3" type="ORF">EM595_3354</name>
</gene>
<protein>
    <submittedName>
        <fullName evidence="3">Putative cellulose biosynthesis protein BcsQ</fullName>
    </submittedName>
</protein>
<dbReference type="GO" id="GO:0016887">
    <property type="term" value="F:ATP hydrolysis activity"/>
    <property type="evidence" value="ECO:0007669"/>
    <property type="project" value="TreeGrafter"/>
</dbReference>
<dbReference type="InterPro" id="IPR027417">
    <property type="entry name" value="P-loop_NTPase"/>
</dbReference>
<evidence type="ECO:0000256" key="2">
    <source>
        <dbReference type="ARBA" id="ARBA00022840"/>
    </source>
</evidence>
<dbReference type="GO" id="GO:0009898">
    <property type="term" value="C:cytoplasmic side of plasma membrane"/>
    <property type="evidence" value="ECO:0007669"/>
    <property type="project" value="TreeGrafter"/>
</dbReference>
<dbReference type="EMBL" id="LN907827">
    <property type="protein sequence ID" value="CUU25585.1"/>
    <property type="molecule type" value="Genomic_DNA"/>
</dbReference>
<dbReference type="NCBIfam" id="TIGR03371">
    <property type="entry name" value="cellulose_yhjQ"/>
    <property type="match status" value="1"/>
</dbReference>
<evidence type="ECO:0000313" key="3">
    <source>
        <dbReference type="EMBL" id="CUU25585.1"/>
    </source>
</evidence>
<accession>A0A0U5GRP6</accession>
<organism evidence="3 4">
    <name type="scientific">Duffyella gerundensis</name>
    <dbReference type="NCBI Taxonomy" id="1619313"/>
    <lineage>
        <taxon>Bacteria</taxon>
        <taxon>Pseudomonadati</taxon>
        <taxon>Pseudomonadota</taxon>
        <taxon>Gammaproteobacteria</taxon>
        <taxon>Enterobacterales</taxon>
        <taxon>Erwiniaceae</taxon>
        <taxon>Duffyella</taxon>
    </lineage>
</organism>
<keyword evidence="2" id="KW-0067">ATP-binding</keyword>
<evidence type="ECO:0000313" key="4">
    <source>
        <dbReference type="Proteomes" id="UP000059419"/>
    </source>
</evidence>
<dbReference type="GO" id="GO:0005829">
    <property type="term" value="C:cytosol"/>
    <property type="evidence" value="ECO:0007669"/>
    <property type="project" value="TreeGrafter"/>
</dbReference>
<dbReference type="InterPro" id="IPR017746">
    <property type="entry name" value="Cellulose_synthase_operon_BcsQ"/>
</dbReference>
<evidence type="ECO:0000256" key="1">
    <source>
        <dbReference type="ARBA" id="ARBA00022741"/>
    </source>
</evidence>
<sequence length="243" mass="27325">MSIIALQGLRGGTGATAITAALSWALHALGESVLAVDLSPVNQLRIHFNMPVQHTRGWALSAAVDENWRQGAMRYHPGLDFVPFGLLNDKQHQRYLLNKSAWQQPMIDDMVALKARYRWILFDVPAEADATFAPLLAQCDCQLRIFTADANCHLRLHQSNFADNSRFLINHFNAGSLLQQDLHQLWIDSLRNLIPLILHRDEAMAEALLNKQPVGEYRPGSLIAEEVVTLANWLLLHVQEKVA</sequence>
<dbReference type="CDD" id="cd01983">
    <property type="entry name" value="SIMIBI"/>
    <property type="match status" value="1"/>
</dbReference>
<dbReference type="Gene3D" id="3.40.50.300">
    <property type="entry name" value="P-loop containing nucleotide triphosphate hydrolases"/>
    <property type="match status" value="1"/>
</dbReference>
<reference evidence="4" key="1">
    <citation type="submission" date="2015-11" db="EMBL/GenBank/DDBJ databases">
        <authorList>
            <person name="Blom J."/>
        </authorList>
    </citation>
    <scope>NUCLEOTIDE SEQUENCE [LARGE SCALE GENOMIC DNA]</scope>
</reference>
<proteinExistence type="predicted"/>
<dbReference type="GO" id="GO:0051782">
    <property type="term" value="P:negative regulation of cell division"/>
    <property type="evidence" value="ECO:0007669"/>
    <property type="project" value="TreeGrafter"/>
</dbReference>
<dbReference type="PANTHER" id="PTHR43384:SF4">
    <property type="entry name" value="CELLULOSE BIOSYNTHESIS PROTEIN BCSQ-RELATED"/>
    <property type="match status" value="1"/>
</dbReference>
<dbReference type="KEGG" id="ege:EM595_3354"/>
<dbReference type="Pfam" id="PF06564">
    <property type="entry name" value="CBP_BcsQ"/>
    <property type="match status" value="1"/>
</dbReference>
<dbReference type="STRING" id="1619313.EM595_3354"/>
<dbReference type="PANTHER" id="PTHR43384">
    <property type="entry name" value="SEPTUM SITE-DETERMINING PROTEIN MIND HOMOLOG, CHLOROPLASTIC-RELATED"/>
    <property type="match status" value="1"/>
</dbReference>
<dbReference type="GO" id="GO:0005524">
    <property type="term" value="F:ATP binding"/>
    <property type="evidence" value="ECO:0007669"/>
    <property type="project" value="UniProtKB-KW"/>
</dbReference>
<dbReference type="RefSeq" id="WP_067434705.1">
    <property type="nucleotide sequence ID" value="NZ_LN907827.1"/>
</dbReference>
<dbReference type="SUPFAM" id="SSF52540">
    <property type="entry name" value="P-loop containing nucleoside triphosphate hydrolases"/>
    <property type="match status" value="1"/>
</dbReference>
<dbReference type="AlphaFoldDB" id="A0A0U5GRP6"/>
<keyword evidence="1" id="KW-0547">Nucleotide-binding</keyword>
<dbReference type="PATRIC" id="fig|1619313.3.peg.3481"/>
<dbReference type="OrthoDB" id="5288747at2"/>
<dbReference type="Proteomes" id="UP000059419">
    <property type="component" value="Chromosome 1"/>
</dbReference>
<keyword evidence="4" id="KW-1185">Reference proteome</keyword>
<dbReference type="InterPro" id="IPR050625">
    <property type="entry name" value="ParA/MinD_ATPase"/>
</dbReference>